<dbReference type="CDD" id="cd00806">
    <property type="entry name" value="TrpRS_core"/>
    <property type="match status" value="1"/>
</dbReference>
<dbReference type="GO" id="GO:0005829">
    <property type="term" value="C:cytosol"/>
    <property type="evidence" value="ECO:0007669"/>
    <property type="project" value="TreeGrafter"/>
</dbReference>
<evidence type="ECO:0000256" key="8">
    <source>
        <dbReference type="ARBA" id="ARBA00049929"/>
    </source>
</evidence>
<protein>
    <recommendedName>
        <fullName evidence="2 9">Tryptophan--tRNA ligase</fullName>
        <ecNumber evidence="2 9">6.1.1.2</ecNumber>
    </recommendedName>
</protein>
<dbReference type="Proteomes" id="UP000228775">
    <property type="component" value="Unassembled WGS sequence"/>
</dbReference>
<keyword evidence="4 10" id="KW-0547">Nucleotide-binding</keyword>
<comment type="catalytic activity">
    <reaction evidence="8">
        <text>tRNA(Trp) + L-tryptophan + ATP = L-tryptophyl-tRNA(Trp) + AMP + diphosphate + H(+)</text>
        <dbReference type="Rhea" id="RHEA:24080"/>
        <dbReference type="Rhea" id="RHEA-COMP:9671"/>
        <dbReference type="Rhea" id="RHEA-COMP:9705"/>
        <dbReference type="ChEBI" id="CHEBI:15378"/>
        <dbReference type="ChEBI" id="CHEBI:30616"/>
        <dbReference type="ChEBI" id="CHEBI:33019"/>
        <dbReference type="ChEBI" id="CHEBI:57912"/>
        <dbReference type="ChEBI" id="CHEBI:78442"/>
        <dbReference type="ChEBI" id="CHEBI:78535"/>
        <dbReference type="ChEBI" id="CHEBI:456215"/>
        <dbReference type="EC" id="6.1.1.2"/>
    </reaction>
</comment>
<keyword evidence="3 10" id="KW-0436">Ligase</keyword>
<dbReference type="InterPro" id="IPR014729">
    <property type="entry name" value="Rossmann-like_a/b/a_fold"/>
</dbReference>
<evidence type="ECO:0000256" key="3">
    <source>
        <dbReference type="ARBA" id="ARBA00022598"/>
    </source>
</evidence>
<dbReference type="InterPro" id="IPR001412">
    <property type="entry name" value="aa-tRNA-synth_I_CS"/>
</dbReference>
<evidence type="ECO:0000256" key="7">
    <source>
        <dbReference type="ARBA" id="ARBA00023146"/>
    </source>
</evidence>
<dbReference type="AlphaFoldDB" id="A0A2M7AYB4"/>
<dbReference type="PROSITE" id="PS00178">
    <property type="entry name" value="AA_TRNA_LIGASE_I"/>
    <property type="match status" value="1"/>
</dbReference>
<dbReference type="NCBIfam" id="TIGR00233">
    <property type="entry name" value="trpS"/>
    <property type="match status" value="1"/>
</dbReference>
<comment type="similarity">
    <text evidence="1 10">Belongs to the class-I aminoacyl-tRNA synthetase family.</text>
</comment>
<evidence type="ECO:0000256" key="6">
    <source>
        <dbReference type="ARBA" id="ARBA00022917"/>
    </source>
</evidence>
<evidence type="ECO:0000256" key="4">
    <source>
        <dbReference type="ARBA" id="ARBA00022741"/>
    </source>
</evidence>
<proteinExistence type="inferred from homology"/>
<evidence type="ECO:0000256" key="10">
    <source>
        <dbReference type="RuleBase" id="RU363036"/>
    </source>
</evidence>
<keyword evidence="7 10" id="KW-0030">Aminoacyl-tRNA synthetase</keyword>
<dbReference type="InterPro" id="IPR002305">
    <property type="entry name" value="aa-tRNA-synth_Ic"/>
</dbReference>
<dbReference type="Pfam" id="PF00579">
    <property type="entry name" value="tRNA-synt_1b"/>
    <property type="match status" value="1"/>
</dbReference>
<dbReference type="PRINTS" id="PR01039">
    <property type="entry name" value="TRNASYNTHTRP"/>
</dbReference>
<dbReference type="GO" id="GO:0005524">
    <property type="term" value="F:ATP binding"/>
    <property type="evidence" value="ECO:0007669"/>
    <property type="project" value="UniProtKB-KW"/>
</dbReference>
<dbReference type="FunFam" id="1.10.240.10:FF:000005">
    <property type="entry name" value="Tryptophan--tRNA ligase"/>
    <property type="match status" value="1"/>
</dbReference>
<name>A0A2M7AYB4_9BACT</name>
<evidence type="ECO:0000256" key="9">
    <source>
        <dbReference type="NCBIfam" id="TIGR00233"/>
    </source>
</evidence>
<evidence type="ECO:0000256" key="2">
    <source>
        <dbReference type="ARBA" id="ARBA00013161"/>
    </source>
</evidence>
<evidence type="ECO:0000313" key="11">
    <source>
        <dbReference type="EMBL" id="PIU75576.1"/>
    </source>
</evidence>
<evidence type="ECO:0000313" key="12">
    <source>
        <dbReference type="Proteomes" id="UP000228775"/>
    </source>
</evidence>
<evidence type="ECO:0000256" key="5">
    <source>
        <dbReference type="ARBA" id="ARBA00022840"/>
    </source>
</evidence>
<dbReference type="PANTHER" id="PTHR43766:SF1">
    <property type="entry name" value="TRYPTOPHAN--TRNA LIGASE, MITOCHONDRIAL"/>
    <property type="match status" value="1"/>
</dbReference>
<evidence type="ECO:0000256" key="1">
    <source>
        <dbReference type="ARBA" id="ARBA00005594"/>
    </source>
</evidence>
<keyword evidence="6 10" id="KW-0648">Protein biosynthesis</keyword>
<comment type="caution">
    <text evidence="11">The sequence shown here is derived from an EMBL/GenBank/DDBJ whole genome shotgun (WGS) entry which is preliminary data.</text>
</comment>
<organism evidence="11 12">
    <name type="scientific">Candidatus Portnoybacteria bacterium CG06_land_8_20_14_3_00_39_12</name>
    <dbReference type="NCBI Taxonomy" id="1974809"/>
    <lineage>
        <taxon>Bacteria</taxon>
        <taxon>Candidatus Portnoyibacteriota</taxon>
    </lineage>
</organism>
<dbReference type="Gene3D" id="1.10.240.10">
    <property type="entry name" value="Tyrosyl-Transfer RNA Synthetase"/>
    <property type="match status" value="1"/>
</dbReference>
<reference evidence="12" key="1">
    <citation type="submission" date="2017-09" db="EMBL/GenBank/DDBJ databases">
        <title>Depth-based differentiation of microbial function through sediment-hosted aquifers and enrichment of novel symbionts in the deep terrestrial subsurface.</title>
        <authorList>
            <person name="Probst A.J."/>
            <person name="Ladd B."/>
            <person name="Jarett J.K."/>
            <person name="Geller-Mcgrath D.E."/>
            <person name="Sieber C.M.K."/>
            <person name="Emerson J.B."/>
            <person name="Anantharaman K."/>
            <person name="Thomas B.C."/>
            <person name="Malmstrom R."/>
            <person name="Stieglmeier M."/>
            <person name="Klingl A."/>
            <person name="Woyke T."/>
            <person name="Ryan C.M."/>
            <person name="Banfield J.F."/>
        </authorList>
    </citation>
    <scope>NUCLEOTIDE SEQUENCE [LARGE SCALE GENOMIC DNA]</scope>
</reference>
<dbReference type="EC" id="6.1.1.2" evidence="2 9"/>
<dbReference type="GO" id="GO:0004830">
    <property type="term" value="F:tryptophan-tRNA ligase activity"/>
    <property type="evidence" value="ECO:0007669"/>
    <property type="project" value="UniProtKB-UniRule"/>
</dbReference>
<gene>
    <name evidence="11" type="primary">trpS</name>
    <name evidence="11" type="ORF">COS76_00085</name>
</gene>
<dbReference type="SUPFAM" id="SSF52374">
    <property type="entry name" value="Nucleotidylyl transferase"/>
    <property type="match status" value="1"/>
</dbReference>
<sequence>MATKRILTGIRPTGPLHLGHYVGALEQWVQLQDEYECFFLIADVQALTTHIDRPEVIEESVKEVVLDWIAVGLDPTKPNVHFVLQSSVPELTELTTYFTMLAPFSEMEGNPTIKEEKENLKSPPTAGFMIYPVSQAADILLFTPYPPEKEDKLLVPVGKDQIPHLEGTNRIARRFNRQYGGVFVECTPKVGQVGRLVGTDGQAKMSKSLGNAISLKDDADLVRRQVMKMFTDKTKLRKGDPGHPDECPVYLYRQAFGDVALLVERAAKCRSGELGCVQCKKDLAEALNAFLEPIRTRRREAENMPLDRYLKEGTEKAREVGQITMKAVRSAMHLDYPMIFGV</sequence>
<dbReference type="PANTHER" id="PTHR43766">
    <property type="entry name" value="TRYPTOPHAN--TRNA LIGASE, MITOCHONDRIAL"/>
    <property type="match status" value="1"/>
</dbReference>
<dbReference type="GO" id="GO:0006436">
    <property type="term" value="P:tryptophanyl-tRNA aminoacylation"/>
    <property type="evidence" value="ECO:0007669"/>
    <property type="project" value="UniProtKB-UniRule"/>
</dbReference>
<dbReference type="EMBL" id="PEVY01000002">
    <property type="protein sequence ID" value="PIU75576.1"/>
    <property type="molecule type" value="Genomic_DNA"/>
</dbReference>
<keyword evidence="5 10" id="KW-0067">ATP-binding</keyword>
<dbReference type="InterPro" id="IPR002306">
    <property type="entry name" value="Trp-tRNA-ligase"/>
</dbReference>
<accession>A0A2M7AYB4</accession>
<dbReference type="InterPro" id="IPR050203">
    <property type="entry name" value="Trp-tRNA_synthetase"/>
</dbReference>
<dbReference type="Gene3D" id="3.40.50.620">
    <property type="entry name" value="HUPs"/>
    <property type="match status" value="1"/>
</dbReference>